<dbReference type="InterPro" id="IPR008160">
    <property type="entry name" value="Collagen"/>
</dbReference>
<name>A0A914V4W7_9BILA</name>
<organism evidence="8 9">
    <name type="scientific">Plectus sambesii</name>
    <dbReference type="NCBI Taxonomy" id="2011161"/>
    <lineage>
        <taxon>Eukaryota</taxon>
        <taxon>Metazoa</taxon>
        <taxon>Ecdysozoa</taxon>
        <taxon>Nematoda</taxon>
        <taxon>Chromadorea</taxon>
        <taxon>Plectida</taxon>
        <taxon>Plectina</taxon>
        <taxon>Plectoidea</taxon>
        <taxon>Plectidae</taxon>
        <taxon>Plectus</taxon>
    </lineage>
</organism>
<evidence type="ECO:0000313" key="9">
    <source>
        <dbReference type="WBParaSite" id="PSAMB.scaffold154size71539.g2750.t1"/>
    </source>
</evidence>
<evidence type="ECO:0000256" key="1">
    <source>
        <dbReference type="ARBA" id="ARBA00004613"/>
    </source>
</evidence>
<dbReference type="Pfam" id="PF01391">
    <property type="entry name" value="Collagen"/>
    <property type="match status" value="1"/>
</dbReference>
<dbReference type="PANTHER" id="PTHR23192:SF85">
    <property type="entry name" value="GLIOMEDIN"/>
    <property type="match status" value="1"/>
</dbReference>
<feature type="disulfide bond" evidence="4">
    <location>
        <begin position="277"/>
        <end position="459"/>
    </location>
</feature>
<dbReference type="GO" id="GO:0005615">
    <property type="term" value="C:extracellular space"/>
    <property type="evidence" value="ECO:0007669"/>
    <property type="project" value="TreeGrafter"/>
</dbReference>
<dbReference type="PROSITE" id="PS51132">
    <property type="entry name" value="OLF"/>
    <property type="match status" value="1"/>
</dbReference>
<dbReference type="WBParaSite" id="PSAMB.scaffold154size71539.g2750.t1">
    <property type="protein sequence ID" value="PSAMB.scaffold154size71539.g2750.t1"/>
    <property type="gene ID" value="PSAMB.scaffold154size71539.g2750"/>
</dbReference>
<keyword evidence="4" id="KW-1015">Disulfide bond</keyword>
<evidence type="ECO:0000256" key="2">
    <source>
        <dbReference type="ARBA" id="ARBA00022525"/>
    </source>
</evidence>
<sequence>MDEKRIGWHLRVLQIIHGCTALVCICGFAAAYLDLDSLKRECSQRCCPSTFAVDGSTLRRTARSVGDDDVQRVLTNATEPLQNDGDGKKKPNSNSLWLQSLSKIKAHELMDKCLDVHKYCTDDSGVERGIPGPPGPPGAKGEAGQPGLAGRVGLMGVPGPQGPNGPPGIPGKDAVCTGCPIAPNFQVKEEKCPTAAPMTCPDVTTINGEGGPMITDRPVPFIVEHLMRLADTDNNTENEKLHDCFKVCITNHTGVTFSPIVTTTTEVAYIEGVTAHCFLESIGKPVFHAHSKTYYGAWMRDAYPRSGQDMYKRWVTNHFYGNLLHEFRNEADLRREQVLITHTLPFGYDGTNPVFFNGSLFYHRAGTPKIVKYELATKRYEEVVIHPKAAHKHDKYLFNLSMNYFDLAVDENALWVLFHYENDETLSVSKLDINNLTIYDTWNLTMVNHTQVANGFVACGVLYLVRSSYHLQSEIAIAYDFYRNKYRHPNINWINLYRNGNMISYNPYDKRIYIYDHGYLLTLPARLSWRAK</sequence>
<evidence type="ECO:0000259" key="7">
    <source>
        <dbReference type="PROSITE" id="PS51132"/>
    </source>
</evidence>
<dbReference type="InterPro" id="IPR003112">
    <property type="entry name" value="Olfac-like_dom"/>
</dbReference>
<keyword evidence="8" id="KW-1185">Reference proteome</keyword>
<dbReference type="InterPro" id="IPR050605">
    <property type="entry name" value="Olfactomedin-like_domain"/>
</dbReference>
<keyword evidence="6" id="KW-0812">Transmembrane</keyword>
<feature type="domain" description="Olfactomedin-like" evidence="7">
    <location>
        <begin position="276"/>
        <end position="529"/>
    </location>
</feature>
<accession>A0A914V4W7</accession>
<proteinExistence type="predicted"/>
<dbReference type="GO" id="GO:0007165">
    <property type="term" value="P:signal transduction"/>
    <property type="evidence" value="ECO:0007669"/>
    <property type="project" value="TreeGrafter"/>
</dbReference>
<evidence type="ECO:0000256" key="3">
    <source>
        <dbReference type="ARBA" id="ARBA00022737"/>
    </source>
</evidence>
<dbReference type="AlphaFoldDB" id="A0A914V4W7"/>
<reference evidence="9" key="1">
    <citation type="submission" date="2022-11" db="UniProtKB">
        <authorList>
            <consortium name="WormBaseParasite"/>
        </authorList>
    </citation>
    <scope>IDENTIFICATION</scope>
</reference>
<dbReference type="Pfam" id="PF02191">
    <property type="entry name" value="OLF"/>
    <property type="match status" value="1"/>
</dbReference>
<feature type="region of interest" description="Disordered" evidence="5">
    <location>
        <begin position="126"/>
        <end position="146"/>
    </location>
</feature>
<comment type="subcellular location">
    <subcellularLocation>
        <location evidence="1">Secreted</location>
    </subcellularLocation>
</comment>
<dbReference type="Proteomes" id="UP000887566">
    <property type="component" value="Unplaced"/>
</dbReference>
<evidence type="ECO:0000313" key="8">
    <source>
        <dbReference type="Proteomes" id="UP000887566"/>
    </source>
</evidence>
<dbReference type="PANTHER" id="PTHR23192">
    <property type="entry name" value="OLFACTOMEDIN-RELATED"/>
    <property type="match status" value="1"/>
</dbReference>
<evidence type="ECO:0000256" key="6">
    <source>
        <dbReference type="SAM" id="Phobius"/>
    </source>
</evidence>
<protein>
    <submittedName>
        <fullName evidence="9">Olfactomedin-like domain-containing protein</fullName>
    </submittedName>
</protein>
<dbReference type="SMART" id="SM00284">
    <property type="entry name" value="OLF"/>
    <property type="match status" value="1"/>
</dbReference>
<keyword evidence="3" id="KW-0677">Repeat</keyword>
<keyword evidence="6" id="KW-0472">Membrane</keyword>
<evidence type="ECO:0000256" key="4">
    <source>
        <dbReference type="PROSITE-ProRule" id="PRU00446"/>
    </source>
</evidence>
<keyword evidence="6" id="KW-1133">Transmembrane helix</keyword>
<evidence type="ECO:0000256" key="5">
    <source>
        <dbReference type="SAM" id="MobiDB-lite"/>
    </source>
</evidence>
<feature type="transmembrane region" description="Helical" evidence="6">
    <location>
        <begin position="12"/>
        <end position="33"/>
    </location>
</feature>
<keyword evidence="2" id="KW-0964">Secreted</keyword>